<comment type="subcellular location">
    <subcellularLocation>
        <location evidence="1">Golgi apparatus membrane</location>
        <topology evidence="1">Single-pass type II membrane protein</topology>
    </subcellularLocation>
</comment>
<keyword evidence="10" id="KW-1185">Reference proteome</keyword>
<sequence>MDEFIELLELALPRFFKGATDYFRKSSKSHLRRTKSKVDPQPETINQIQKSSIWQMENELYEFALEQFHFMQKKLRTPSGKSSMQDFFYEKIKPNQIAASAGRN</sequence>
<keyword evidence="5" id="KW-1133">Transmembrane helix</keyword>
<reference evidence="9" key="2">
    <citation type="submission" date="2025-05" db="UniProtKB">
        <authorList>
            <consortium name="EnsemblMetazoa"/>
        </authorList>
    </citation>
    <scope>IDENTIFICATION</scope>
    <source>
        <strain evidence="9">Foshan</strain>
    </source>
</reference>
<evidence type="ECO:0000256" key="1">
    <source>
        <dbReference type="ARBA" id="ARBA00004323"/>
    </source>
</evidence>
<dbReference type="Proteomes" id="UP000069940">
    <property type="component" value="Unassembled WGS sequence"/>
</dbReference>
<dbReference type="EnsemblMetazoa" id="AALFPA23_020904.R30860">
    <property type="protein sequence ID" value="AALFPA23_020904.P30860"/>
    <property type="gene ID" value="AALFPA23_020904"/>
</dbReference>
<evidence type="ECO:0000256" key="3">
    <source>
        <dbReference type="ARBA" id="ARBA00022692"/>
    </source>
</evidence>
<evidence type="ECO:0000256" key="5">
    <source>
        <dbReference type="ARBA" id="ARBA00022989"/>
    </source>
</evidence>
<proteinExistence type="predicted"/>
<name>A0ABM1ZR71_AEDAL</name>
<organism evidence="9 10">
    <name type="scientific">Aedes albopictus</name>
    <name type="common">Asian tiger mosquito</name>
    <name type="synonym">Stegomyia albopicta</name>
    <dbReference type="NCBI Taxonomy" id="7160"/>
    <lineage>
        <taxon>Eukaryota</taxon>
        <taxon>Metazoa</taxon>
        <taxon>Ecdysozoa</taxon>
        <taxon>Arthropoda</taxon>
        <taxon>Hexapoda</taxon>
        <taxon>Insecta</taxon>
        <taxon>Pterygota</taxon>
        <taxon>Neoptera</taxon>
        <taxon>Endopterygota</taxon>
        <taxon>Diptera</taxon>
        <taxon>Nematocera</taxon>
        <taxon>Culicoidea</taxon>
        <taxon>Culicidae</taxon>
        <taxon>Culicinae</taxon>
        <taxon>Aedini</taxon>
        <taxon>Aedes</taxon>
        <taxon>Stegomyia</taxon>
    </lineage>
</organism>
<keyword evidence="6" id="KW-0333">Golgi apparatus</keyword>
<keyword evidence="3" id="KW-0812">Transmembrane</keyword>
<dbReference type="InterPro" id="IPR027417">
    <property type="entry name" value="P-loop_NTPase"/>
</dbReference>
<keyword evidence="4" id="KW-0735">Signal-anchor</keyword>
<evidence type="ECO:0000313" key="9">
    <source>
        <dbReference type="EnsemblMetazoa" id="AALFPA23_020904.P30860"/>
    </source>
</evidence>
<protein>
    <recommendedName>
        <fullName evidence="11">Secreted protein</fullName>
    </recommendedName>
</protein>
<evidence type="ECO:0000313" key="10">
    <source>
        <dbReference type="Proteomes" id="UP000069940"/>
    </source>
</evidence>
<dbReference type="Gene3D" id="3.40.50.300">
    <property type="entry name" value="P-loop containing nucleotide triphosphate hydrolases"/>
    <property type="match status" value="1"/>
</dbReference>
<dbReference type="RefSeq" id="XP_062710708.1">
    <property type="nucleotide sequence ID" value="XM_062854724.1"/>
</dbReference>
<evidence type="ECO:0000256" key="6">
    <source>
        <dbReference type="ARBA" id="ARBA00023034"/>
    </source>
</evidence>
<dbReference type="PANTHER" id="PTHR12129:SF17">
    <property type="entry name" value="HEPARAN SULFATE 2-O-SULFOTRANSFERASE 1"/>
    <property type="match status" value="1"/>
</dbReference>
<keyword evidence="7" id="KW-0472">Membrane</keyword>
<dbReference type="PANTHER" id="PTHR12129">
    <property type="entry name" value="HEPARAN SULFATE 2-O-SULFOTRANSFERASE"/>
    <property type="match status" value="1"/>
</dbReference>
<evidence type="ECO:0008006" key="11">
    <source>
        <dbReference type="Google" id="ProtNLM"/>
    </source>
</evidence>
<evidence type="ECO:0000256" key="7">
    <source>
        <dbReference type="ARBA" id="ARBA00023136"/>
    </source>
</evidence>
<evidence type="ECO:0000256" key="2">
    <source>
        <dbReference type="ARBA" id="ARBA00022679"/>
    </source>
</evidence>
<dbReference type="InterPro" id="IPR007734">
    <property type="entry name" value="Heparan_SO4_2-O-STrfase"/>
</dbReference>
<accession>A0ABM1ZR71</accession>
<dbReference type="GeneID" id="134288835"/>
<evidence type="ECO:0000256" key="8">
    <source>
        <dbReference type="ARBA" id="ARBA00023180"/>
    </source>
</evidence>
<keyword evidence="2" id="KW-0808">Transferase</keyword>
<evidence type="ECO:0000256" key="4">
    <source>
        <dbReference type="ARBA" id="ARBA00022968"/>
    </source>
</evidence>
<keyword evidence="8" id="KW-0325">Glycoprotein</keyword>
<reference evidence="10" key="1">
    <citation type="journal article" date="2015" name="Proc. Natl. Acad. Sci. U.S.A.">
        <title>Genome sequence of the Asian Tiger mosquito, Aedes albopictus, reveals insights into its biology, genetics, and evolution.</title>
        <authorList>
            <person name="Chen X.G."/>
            <person name="Jiang X."/>
            <person name="Gu J."/>
            <person name="Xu M."/>
            <person name="Wu Y."/>
            <person name="Deng Y."/>
            <person name="Zhang C."/>
            <person name="Bonizzoni M."/>
            <person name="Dermauw W."/>
            <person name="Vontas J."/>
            <person name="Armbruster P."/>
            <person name="Huang X."/>
            <person name="Yang Y."/>
            <person name="Zhang H."/>
            <person name="He W."/>
            <person name="Peng H."/>
            <person name="Liu Y."/>
            <person name="Wu K."/>
            <person name="Chen J."/>
            <person name="Lirakis M."/>
            <person name="Topalis P."/>
            <person name="Van Leeuwen T."/>
            <person name="Hall A.B."/>
            <person name="Jiang X."/>
            <person name="Thorpe C."/>
            <person name="Mueller R.L."/>
            <person name="Sun C."/>
            <person name="Waterhouse R.M."/>
            <person name="Yan G."/>
            <person name="Tu Z.J."/>
            <person name="Fang X."/>
            <person name="James A.A."/>
        </authorList>
    </citation>
    <scope>NUCLEOTIDE SEQUENCE [LARGE SCALE GENOMIC DNA]</scope>
    <source>
        <strain evidence="10">Foshan</strain>
    </source>
</reference>